<organism evidence="10 11">
    <name type="scientific">Fusarium redolens</name>
    <dbReference type="NCBI Taxonomy" id="48865"/>
    <lineage>
        <taxon>Eukaryota</taxon>
        <taxon>Fungi</taxon>
        <taxon>Dikarya</taxon>
        <taxon>Ascomycota</taxon>
        <taxon>Pezizomycotina</taxon>
        <taxon>Sordariomycetes</taxon>
        <taxon>Hypocreomycetidae</taxon>
        <taxon>Hypocreales</taxon>
        <taxon>Nectriaceae</taxon>
        <taxon>Fusarium</taxon>
        <taxon>Fusarium redolens species complex</taxon>
    </lineage>
</organism>
<dbReference type="InterPro" id="IPR014731">
    <property type="entry name" value="ETF_asu_C"/>
</dbReference>
<keyword evidence="7" id="KW-0249">Electron transport</keyword>
<dbReference type="OrthoDB" id="1715808at2759"/>
<dbReference type="PANTHER" id="PTHR43153">
    <property type="entry name" value="ELECTRON TRANSFER FLAVOPROTEIN ALPHA"/>
    <property type="match status" value="1"/>
</dbReference>
<dbReference type="PIRSF" id="PIRSF000089">
    <property type="entry name" value="Electra_flavoP_a"/>
    <property type="match status" value="1"/>
</dbReference>
<dbReference type="GO" id="GO:0033539">
    <property type="term" value="P:fatty acid beta-oxidation using acyl-CoA dehydrogenase"/>
    <property type="evidence" value="ECO:0007669"/>
    <property type="project" value="TreeGrafter"/>
</dbReference>
<feature type="binding site" evidence="8">
    <location>
        <position position="310"/>
    </location>
    <ligand>
        <name>FAD</name>
        <dbReference type="ChEBI" id="CHEBI:57692"/>
    </ligand>
</feature>
<accession>A0A9P9G5E9</accession>
<feature type="binding site" evidence="8">
    <location>
        <begin position="258"/>
        <end position="259"/>
    </location>
    <ligand>
        <name>FAD</name>
        <dbReference type="ChEBI" id="CHEBI:57692"/>
    </ligand>
</feature>
<dbReference type="CDD" id="cd01715">
    <property type="entry name" value="ETF_alpha"/>
    <property type="match status" value="1"/>
</dbReference>
<evidence type="ECO:0000256" key="4">
    <source>
        <dbReference type="ARBA" id="ARBA00022630"/>
    </source>
</evidence>
<dbReference type="Gene3D" id="3.40.50.1220">
    <property type="entry name" value="TPP-binding domain"/>
    <property type="match status" value="1"/>
</dbReference>
<dbReference type="InterPro" id="IPR014729">
    <property type="entry name" value="Rossmann-like_a/b/a_fold"/>
</dbReference>
<name>A0A9P9G5E9_FUSRE</name>
<evidence type="ECO:0000256" key="3">
    <source>
        <dbReference type="ARBA" id="ARBA00011355"/>
    </source>
</evidence>
<keyword evidence="11" id="KW-1185">Reference proteome</keyword>
<comment type="subunit">
    <text evidence="3 7">Heterodimer of an alpha and a beta subunit.</text>
</comment>
<keyword evidence="7" id="KW-0813">Transport</keyword>
<dbReference type="SUPFAM" id="SSF52467">
    <property type="entry name" value="DHS-like NAD/FAD-binding domain"/>
    <property type="match status" value="1"/>
</dbReference>
<evidence type="ECO:0000256" key="5">
    <source>
        <dbReference type="ARBA" id="ARBA00022827"/>
    </source>
</evidence>
<dbReference type="EMBL" id="JAGMUX010000019">
    <property type="protein sequence ID" value="KAH7232337.1"/>
    <property type="molecule type" value="Genomic_DNA"/>
</dbReference>
<dbReference type="SUPFAM" id="SSF52402">
    <property type="entry name" value="Adenine nucleotide alpha hydrolases-like"/>
    <property type="match status" value="1"/>
</dbReference>
<evidence type="ECO:0000313" key="10">
    <source>
        <dbReference type="EMBL" id="KAH7232337.1"/>
    </source>
</evidence>
<proteinExistence type="inferred from homology"/>
<dbReference type="InterPro" id="IPR033947">
    <property type="entry name" value="ETF_alpha_N"/>
</dbReference>
<dbReference type="FunFam" id="3.40.50.1220:FF:000001">
    <property type="entry name" value="Electron transfer flavoprotein, alpha subunit"/>
    <property type="match status" value="1"/>
</dbReference>
<dbReference type="GO" id="GO:0009055">
    <property type="term" value="F:electron transfer activity"/>
    <property type="evidence" value="ECO:0007669"/>
    <property type="project" value="InterPro"/>
</dbReference>
<evidence type="ECO:0000313" key="11">
    <source>
        <dbReference type="Proteomes" id="UP000720189"/>
    </source>
</evidence>
<dbReference type="RefSeq" id="XP_046043997.1">
    <property type="nucleotide sequence ID" value="XM_046190738.1"/>
</dbReference>
<evidence type="ECO:0000256" key="1">
    <source>
        <dbReference type="ARBA" id="ARBA00004305"/>
    </source>
</evidence>
<feature type="binding site" evidence="8">
    <location>
        <position position="232"/>
    </location>
    <ligand>
        <name>FAD</name>
        <dbReference type="ChEBI" id="CHEBI:57692"/>
    </ligand>
</feature>
<feature type="domain" description="Electron transfer flavoprotein alpha/beta-subunit N-terminal" evidence="9">
    <location>
        <begin position="28"/>
        <end position="212"/>
    </location>
</feature>
<comment type="similarity">
    <text evidence="2 7">Belongs to the ETF alpha-subunit/FixB family.</text>
</comment>
<dbReference type="Gene3D" id="3.40.50.620">
    <property type="entry name" value="HUPs"/>
    <property type="match status" value="1"/>
</dbReference>
<feature type="binding site" evidence="8">
    <location>
        <begin position="289"/>
        <end position="296"/>
    </location>
    <ligand>
        <name>FAD</name>
        <dbReference type="ChEBI" id="CHEBI:57692"/>
    </ligand>
</feature>
<dbReference type="Pfam" id="PF00766">
    <property type="entry name" value="ETF_alpha"/>
    <property type="match status" value="1"/>
</dbReference>
<feature type="binding site" evidence="8">
    <location>
        <begin position="272"/>
        <end position="276"/>
    </location>
    <ligand>
        <name>FAD</name>
        <dbReference type="ChEBI" id="CHEBI:57692"/>
    </ligand>
</feature>
<dbReference type="InterPro" id="IPR014730">
    <property type="entry name" value="ETF_a/b_N"/>
</dbReference>
<sequence>MNALTRTLGARLSNVPYPMRCISRNASTLAILEVRNGQLSSDSARTITAAARLEGPVTALLLGGISTGAAEEAASIRGLTNVIAGTQEQDHVRLPEDAAAIVARHAKQGKYTHVVAANSVFSRDALIRAAALNGHQPISDVTSVESEDVFVRPIYAGNAVMTVKSSDDVKYLTVRASAFPAAELADGPAPIDTYNEKESSGTLRSAELVQEDLVKSDRPELGTAGRVVSGGRGLKSKEAFDQVLLPLADSLKAAVGASRAAVDSGFADNSLQVGQTGNVVAPELYVAVGISGAIQHLAGMKDSKVIAVINKDPDAPIFQVADVGLIGDLFEAVPELTQSLSAE</sequence>
<gene>
    <name evidence="10" type="ORF">BKA55DRAFT_544676</name>
</gene>
<keyword evidence="4 7" id="KW-0285">Flavoprotein</keyword>
<dbReference type="SMART" id="SM00893">
    <property type="entry name" value="ETF"/>
    <property type="match status" value="1"/>
</dbReference>
<evidence type="ECO:0000256" key="2">
    <source>
        <dbReference type="ARBA" id="ARBA00005817"/>
    </source>
</evidence>
<dbReference type="AlphaFoldDB" id="A0A9P9G5E9"/>
<keyword evidence="7" id="KW-0496">Mitochondrion</keyword>
<dbReference type="Proteomes" id="UP000720189">
    <property type="component" value="Unassembled WGS sequence"/>
</dbReference>
<dbReference type="InterPro" id="IPR029035">
    <property type="entry name" value="DHS-like_NAD/FAD-binding_dom"/>
</dbReference>
<dbReference type="GeneID" id="70220692"/>
<dbReference type="Pfam" id="PF01012">
    <property type="entry name" value="ETF"/>
    <property type="match status" value="1"/>
</dbReference>
<keyword evidence="5 7" id="KW-0274">FAD</keyword>
<evidence type="ECO:0000256" key="6">
    <source>
        <dbReference type="ARBA" id="ARBA00025416"/>
    </source>
</evidence>
<comment type="cofactor">
    <cofactor evidence="7 8">
        <name>FAD</name>
        <dbReference type="ChEBI" id="CHEBI:57692"/>
    </cofactor>
    <text evidence="7 8">Binds 1 FAD per dimer.</text>
</comment>
<comment type="function">
    <text evidence="6 7">The electron transfer flavoprotein serves as a specific electron acceptor for several dehydrogenases, including five acyl-CoA dehydrogenases, glutaryl-CoA and sarcosine dehydrogenase. It transfers the electrons to the main mitochondrial respiratory chain via ETF-ubiquinone oxidoreductase (ETF dehydrogenase).</text>
</comment>
<dbReference type="GO" id="GO:0050660">
    <property type="term" value="F:flavin adenine dinucleotide binding"/>
    <property type="evidence" value="ECO:0007669"/>
    <property type="project" value="InterPro"/>
</dbReference>
<evidence type="ECO:0000259" key="9">
    <source>
        <dbReference type="SMART" id="SM00893"/>
    </source>
</evidence>
<comment type="subcellular location">
    <subcellularLocation>
        <location evidence="1 7">Mitochondrion matrix</location>
    </subcellularLocation>
</comment>
<protein>
    <recommendedName>
        <fullName evidence="7">Probable electron transfer flavoprotein subunit alpha</fullName>
    </recommendedName>
</protein>
<evidence type="ECO:0000256" key="7">
    <source>
        <dbReference type="PIRNR" id="PIRNR000089"/>
    </source>
</evidence>
<evidence type="ECO:0000256" key="8">
    <source>
        <dbReference type="PIRSR" id="PIRSR000089-1"/>
    </source>
</evidence>
<reference evidence="10" key="1">
    <citation type="journal article" date="2021" name="Nat. Commun.">
        <title>Genetic determinants of endophytism in the Arabidopsis root mycobiome.</title>
        <authorList>
            <person name="Mesny F."/>
            <person name="Miyauchi S."/>
            <person name="Thiergart T."/>
            <person name="Pickel B."/>
            <person name="Atanasova L."/>
            <person name="Karlsson M."/>
            <person name="Huettel B."/>
            <person name="Barry K.W."/>
            <person name="Haridas S."/>
            <person name="Chen C."/>
            <person name="Bauer D."/>
            <person name="Andreopoulos W."/>
            <person name="Pangilinan J."/>
            <person name="LaButti K."/>
            <person name="Riley R."/>
            <person name="Lipzen A."/>
            <person name="Clum A."/>
            <person name="Drula E."/>
            <person name="Henrissat B."/>
            <person name="Kohler A."/>
            <person name="Grigoriev I.V."/>
            <person name="Martin F.M."/>
            <person name="Hacquard S."/>
        </authorList>
    </citation>
    <scope>NUCLEOTIDE SEQUENCE</scope>
    <source>
        <strain evidence="10">MPI-CAGE-AT-0023</strain>
    </source>
</reference>
<dbReference type="PANTHER" id="PTHR43153:SF1">
    <property type="entry name" value="ELECTRON TRANSFER FLAVOPROTEIN SUBUNIT ALPHA, MITOCHONDRIAL"/>
    <property type="match status" value="1"/>
</dbReference>
<comment type="caution">
    <text evidence="10">The sequence shown here is derived from an EMBL/GenBank/DDBJ whole genome shotgun (WGS) entry which is preliminary data.</text>
</comment>
<dbReference type="GO" id="GO:0005759">
    <property type="term" value="C:mitochondrial matrix"/>
    <property type="evidence" value="ECO:0007669"/>
    <property type="project" value="UniProtKB-SubCell"/>
</dbReference>
<dbReference type="InterPro" id="IPR001308">
    <property type="entry name" value="ETF_a/FixB"/>
</dbReference>